<dbReference type="AlphaFoldDB" id="A0A0R2HUH0"/>
<dbReference type="RefSeq" id="WP_046871026.1">
    <property type="nucleotide sequence ID" value="NZ_BAAAXI010000179.1"/>
</dbReference>
<evidence type="ECO:0000313" key="1">
    <source>
        <dbReference type="EMBL" id="AMV62937.1"/>
    </source>
</evidence>
<proteinExistence type="predicted"/>
<organism evidence="1 4">
    <name type="scientific">Pediococcus damnosus</name>
    <dbReference type="NCBI Taxonomy" id="51663"/>
    <lineage>
        <taxon>Bacteria</taxon>
        <taxon>Bacillati</taxon>
        <taxon>Bacillota</taxon>
        <taxon>Bacilli</taxon>
        <taxon>Lactobacillales</taxon>
        <taxon>Lactobacillaceae</taxon>
        <taxon>Pediococcus</taxon>
    </lineage>
</organism>
<dbReference type="KEGG" id="pdm:ADU72_1243"/>
<dbReference type="Gene3D" id="2.10.260.10">
    <property type="match status" value="1"/>
</dbReference>
<keyword evidence="3" id="KW-1185">Reference proteome</keyword>
<dbReference type="Proteomes" id="UP000076405">
    <property type="component" value="Chromosome"/>
</dbReference>
<dbReference type="OrthoDB" id="2189846at2"/>
<evidence type="ECO:0000313" key="4">
    <source>
        <dbReference type="Proteomes" id="UP000076405"/>
    </source>
</evidence>
<gene>
    <name evidence="1" type="ORF">ADU70_1453</name>
    <name evidence="2" type="ORF">ADU72_1243</name>
</gene>
<evidence type="ECO:0000313" key="3">
    <source>
        <dbReference type="Proteomes" id="UP000076244"/>
    </source>
</evidence>
<accession>A0A0R2HUH0</accession>
<reference evidence="3 4" key="1">
    <citation type="journal article" date="2016" name="PLoS ONE">
        <title>The Identification of Novel Diagnostic Marker Genes for the Detection of Beer Spoiling Pediococcus damnosus Strains Using the BlAst Diagnostic Gene findEr.</title>
        <authorList>
            <person name="Behr J."/>
            <person name="Geissler A.J."/>
            <person name="Schmid J."/>
            <person name="Zehe A."/>
            <person name="Vogel R.F."/>
        </authorList>
    </citation>
    <scope>NUCLEOTIDE SEQUENCE [LARGE SCALE GENOMIC DNA]</scope>
    <source>
        <strain evidence="1 4">TMW 2.1533</strain>
        <strain evidence="2 3">TMW 2.1535</strain>
    </source>
</reference>
<sequence length="83" mass="9813">MKKIKVRKVGNSLGVILPKSSGVVEGMELDYQKQSSKIELTINETEREYDRREIEKGFDDFEKQNILTEDEFAKKFQKYGWHK</sequence>
<dbReference type="EMBL" id="CP012288">
    <property type="protein sequence ID" value="AMV67176.1"/>
    <property type="molecule type" value="Genomic_DNA"/>
</dbReference>
<dbReference type="SUPFAM" id="SSF89447">
    <property type="entry name" value="AbrB/MazE/MraZ-like"/>
    <property type="match status" value="1"/>
</dbReference>
<protein>
    <submittedName>
        <fullName evidence="1">Uncharacterized protein</fullName>
    </submittedName>
</protein>
<name>A0A0R2HUH0_9LACO</name>
<dbReference type="EMBL" id="CP012275">
    <property type="protein sequence ID" value="AMV62937.1"/>
    <property type="molecule type" value="Genomic_DNA"/>
</dbReference>
<dbReference type="Proteomes" id="UP000076244">
    <property type="component" value="Chromosome"/>
</dbReference>
<evidence type="ECO:0000313" key="2">
    <source>
        <dbReference type="EMBL" id="AMV67176.1"/>
    </source>
</evidence>
<dbReference type="InterPro" id="IPR037914">
    <property type="entry name" value="SpoVT-AbrB_sf"/>
</dbReference>